<protein>
    <submittedName>
        <fullName evidence="2">Uncharacterized protein</fullName>
    </submittedName>
</protein>
<keyword evidence="1" id="KW-0732">Signal</keyword>
<dbReference type="AlphaFoldDB" id="A0A4U6WJ55"/>
<reference evidence="2" key="1">
    <citation type="submission" date="2019-03" db="EMBL/GenBank/DDBJ databases">
        <title>WGS assembly of Setaria viridis.</title>
        <authorList>
            <person name="Huang P."/>
            <person name="Jenkins J."/>
            <person name="Grimwood J."/>
            <person name="Barry K."/>
            <person name="Healey A."/>
            <person name="Mamidi S."/>
            <person name="Sreedasyam A."/>
            <person name="Shu S."/>
            <person name="Feldman M."/>
            <person name="Wu J."/>
            <person name="Yu Y."/>
            <person name="Chen C."/>
            <person name="Johnson J."/>
            <person name="Rokhsar D."/>
            <person name="Baxter I."/>
            <person name="Schmutz J."/>
            <person name="Brutnell T."/>
            <person name="Kellogg E."/>
        </authorList>
    </citation>
    <scope>NUCLEOTIDE SEQUENCE [LARGE SCALE GENOMIC DNA]</scope>
</reference>
<evidence type="ECO:0000256" key="1">
    <source>
        <dbReference type="SAM" id="SignalP"/>
    </source>
</evidence>
<feature type="signal peptide" evidence="1">
    <location>
        <begin position="1"/>
        <end position="31"/>
    </location>
</feature>
<evidence type="ECO:0000313" key="2">
    <source>
        <dbReference type="EMBL" id="TKW38127.1"/>
    </source>
</evidence>
<sequence length="48" mass="5702">MNLCCNCHGWRLHFLHYLLVKVVRMLMKVRSNEIAEVWTDTNGIQSQI</sequence>
<accession>A0A4U6WJ55</accession>
<dbReference type="Gramene" id="TKW38127">
    <property type="protein sequence ID" value="TKW38127"/>
    <property type="gene ID" value="SEVIR_1G093850v2"/>
</dbReference>
<evidence type="ECO:0000313" key="3">
    <source>
        <dbReference type="Proteomes" id="UP000298652"/>
    </source>
</evidence>
<organism evidence="2 3">
    <name type="scientific">Setaria viridis</name>
    <name type="common">Green bristlegrass</name>
    <name type="synonym">Setaria italica subsp. viridis</name>
    <dbReference type="NCBI Taxonomy" id="4556"/>
    <lineage>
        <taxon>Eukaryota</taxon>
        <taxon>Viridiplantae</taxon>
        <taxon>Streptophyta</taxon>
        <taxon>Embryophyta</taxon>
        <taxon>Tracheophyta</taxon>
        <taxon>Spermatophyta</taxon>
        <taxon>Magnoliopsida</taxon>
        <taxon>Liliopsida</taxon>
        <taxon>Poales</taxon>
        <taxon>Poaceae</taxon>
        <taxon>PACMAD clade</taxon>
        <taxon>Panicoideae</taxon>
        <taxon>Panicodae</taxon>
        <taxon>Paniceae</taxon>
        <taxon>Cenchrinae</taxon>
        <taxon>Setaria</taxon>
    </lineage>
</organism>
<dbReference type="Proteomes" id="UP000298652">
    <property type="component" value="Chromosome 1"/>
</dbReference>
<gene>
    <name evidence="2" type="ORF">SEVIR_1G093850v2</name>
</gene>
<name>A0A4U6WJ55_SETVI</name>
<proteinExistence type="predicted"/>
<dbReference type="EMBL" id="CM016552">
    <property type="protein sequence ID" value="TKW38127.1"/>
    <property type="molecule type" value="Genomic_DNA"/>
</dbReference>
<keyword evidence="3" id="KW-1185">Reference proteome</keyword>
<feature type="chain" id="PRO_5020819541" evidence="1">
    <location>
        <begin position="32"/>
        <end position="48"/>
    </location>
</feature>